<organism evidence="1 2">
    <name type="scientific">Solobacterium moorei</name>
    <dbReference type="NCBI Taxonomy" id="102148"/>
    <lineage>
        <taxon>Bacteria</taxon>
        <taxon>Bacillati</taxon>
        <taxon>Bacillota</taxon>
        <taxon>Erysipelotrichia</taxon>
        <taxon>Erysipelotrichales</taxon>
        <taxon>Erysipelotrichaceae</taxon>
        <taxon>Solobacterium</taxon>
    </lineage>
</organism>
<accession>A0A412PIM6</accession>
<evidence type="ECO:0000313" key="2">
    <source>
        <dbReference type="Proteomes" id="UP000284731"/>
    </source>
</evidence>
<dbReference type="Proteomes" id="UP000284731">
    <property type="component" value="Unassembled WGS sequence"/>
</dbReference>
<evidence type="ECO:0008006" key="3">
    <source>
        <dbReference type="Google" id="ProtNLM"/>
    </source>
</evidence>
<dbReference type="AlphaFoldDB" id="A0A412PIM6"/>
<dbReference type="Pfam" id="PF14253">
    <property type="entry name" value="AbiH"/>
    <property type="match status" value="1"/>
</dbReference>
<name>A0A412PIM6_9FIRM</name>
<dbReference type="InterPro" id="IPR025935">
    <property type="entry name" value="AbiH"/>
</dbReference>
<proteinExistence type="predicted"/>
<dbReference type="EMBL" id="QRWX01000001">
    <property type="protein sequence ID" value="RGT58009.1"/>
    <property type="molecule type" value="Genomic_DNA"/>
</dbReference>
<comment type="caution">
    <text evidence="1">The sequence shown here is derived from an EMBL/GenBank/DDBJ whole genome shotgun (WGS) entry which is preliminary data.</text>
</comment>
<reference evidence="1 2" key="1">
    <citation type="submission" date="2018-08" db="EMBL/GenBank/DDBJ databases">
        <title>A genome reference for cultivated species of the human gut microbiota.</title>
        <authorList>
            <person name="Zou Y."/>
            <person name="Xue W."/>
            <person name="Luo G."/>
        </authorList>
    </citation>
    <scope>NUCLEOTIDE SEQUENCE [LARGE SCALE GENOMIC DNA]</scope>
    <source>
        <strain evidence="1 2">AF18-46</strain>
    </source>
</reference>
<protein>
    <recommendedName>
        <fullName evidence="3">Bacteriophage abortive infection AbiH</fullName>
    </recommendedName>
</protein>
<sequence>MKNKLFIIGNGFDLAHNLPTRFDPDFMNFSRKYEQYNFWDLYQTREDSIWSDFENLLSYPDLNNLEKLFDGYAPDYLSDRESDRDSIICQVDLNGNLKDALYEFASNAEDCLNTIQSNSFFERTLDSDGYYINFNYTHTLEKIYCIPLEQILHIHGEVGKNNLKLGYPQGNFKPENYWYDVRAKGRGPYAEIEAEDYINSIEDYYVRTAYEELLNKCKSFYKEIELDILKDFLDKNMCKIEDIVVYGHSCAIDFEYFRYLNIRYPKAHWEFYTRGTKSKNNINHMIKKYNISNSSTIEI</sequence>
<dbReference type="RefSeq" id="WP_118764414.1">
    <property type="nucleotide sequence ID" value="NZ_CABJCF010000001.1"/>
</dbReference>
<gene>
    <name evidence="1" type="ORF">DWX20_02890</name>
</gene>
<evidence type="ECO:0000313" key="1">
    <source>
        <dbReference type="EMBL" id="RGT58009.1"/>
    </source>
</evidence>